<dbReference type="AlphaFoldDB" id="A0A0G4HGV1"/>
<dbReference type="EMBL" id="CDMZ01002647">
    <property type="protein sequence ID" value="CEM43268.1"/>
    <property type="molecule type" value="Genomic_DNA"/>
</dbReference>
<sequence>MASIRWHHIIRDGTADSAIFVPVARRPSQGGPESLAAAAAVAASARTTSVGSVQSVPLSVSVSVPFSRGLSHQASFGALPLSVTETTRVIRCPKRRQSLPRESMKLHGKAGLSDTKRSRWISIPHIHPLPEWASALRSVVFLPHSATAPGGLNEIALSAENAEFPIRVQRDKEEGEESREANTDQSASSRAVPPLIFPTVTPHGFSPQTITPDAEPISPQAINADRQEVPLEGPESCQWVFRRRLVEASTTPLPPPPSQDFRQKTTPTRTPHAASQHNAIAHPTSSIIPQPAPVQEDAERSFPSKHSPPLCGSTEALMEISSEGKHNEKGIHSQYWCDRGRGESEAEKREITGELPWRDYGEPQGEVQRELESPHNVMSGNALECISVEALGGGLLQGGGSGVPPAVCVGVVVCNFHKEAGGSDAVGSAKNSQGEVEQVITRRLSVRNRGILQQSVKVGVCPDQSEGGHEQGRWEVSLVGGQGEWGSCVEEVNLAAGAVREVEVRFKQQVHPTSSTTSPSSRFVISPAGGSTEVSHPDEGTRAHGSSGEASPLSTTPMPHASPSFTFRGSEETPSVALHRLPQGPGCVLASLYVQRVSLQVPMNLLGAWQCESRQEILLKHNDAERDARLSLPLRLALVDGNAVNGEMLTGRVALHLSLLEEPGGSFLPLVLDTPSLCVTPGGPPAHAFFRLVIPHRESGPDAPTWPLSALLKVHVSAWESGGSVPSGSRESEKKTTDEDFGGEETLQASGRAPIPSTSKKNALVLLLRVTKKQQ</sequence>
<proteinExistence type="predicted"/>
<feature type="region of interest" description="Disordered" evidence="1">
    <location>
        <begin position="509"/>
        <end position="571"/>
    </location>
</feature>
<evidence type="ECO:0000256" key="1">
    <source>
        <dbReference type="SAM" id="MobiDB-lite"/>
    </source>
</evidence>
<feature type="region of interest" description="Disordered" evidence="1">
    <location>
        <begin position="170"/>
        <end position="197"/>
    </location>
</feature>
<evidence type="ECO:0000313" key="2">
    <source>
        <dbReference type="EMBL" id="CEM43268.1"/>
    </source>
</evidence>
<reference evidence="2" key="1">
    <citation type="submission" date="2014-11" db="EMBL/GenBank/DDBJ databases">
        <authorList>
            <person name="Otto D Thomas"/>
            <person name="Naeem Raeece"/>
        </authorList>
    </citation>
    <scope>NUCLEOTIDE SEQUENCE</scope>
</reference>
<dbReference type="VEuPathDB" id="CryptoDB:Cvel_27400"/>
<feature type="compositionally biased region" description="Polar residues" evidence="1">
    <location>
        <begin position="264"/>
        <end position="288"/>
    </location>
</feature>
<gene>
    <name evidence="2" type="ORF">Cvel_27400</name>
</gene>
<feature type="compositionally biased region" description="Polar residues" evidence="1">
    <location>
        <begin position="548"/>
        <end position="567"/>
    </location>
</feature>
<name>A0A0G4HGV1_9ALVE</name>
<accession>A0A0G4HGV1</accession>
<feature type="region of interest" description="Disordered" evidence="1">
    <location>
        <begin position="721"/>
        <end position="757"/>
    </location>
</feature>
<organism evidence="2">
    <name type="scientific">Chromera velia CCMP2878</name>
    <dbReference type="NCBI Taxonomy" id="1169474"/>
    <lineage>
        <taxon>Eukaryota</taxon>
        <taxon>Sar</taxon>
        <taxon>Alveolata</taxon>
        <taxon>Colpodellida</taxon>
        <taxon>Chromeraceae</taxon>
        <taxon>Chromera</taxon>
    </lineage>
</organism>
<feature type="compositionally biased region" description="Basic and acidic residues" evidence="1">
    <location>
        <begin position="170"/>
        <end position="182"/>
    </location>
</feature>
<feature type="region of interest" description="Disordered" evidence="1">
    <location>
        <begin position="248"/>
        <end position="310"/>
    </location>
</feature>
<feature type="compositionally biased region" description="Low complexity" evidence="1">
    <location>
        <begin position="512"/>
        <end position="521"/>
    </location>
</feature>
<protein>
    <submittedName>
        <fullName evidence="2">Uncharacterized protein</fullName>
    </submittedName>
</protein>